<dbReference type="GeneID" id="6997555"/>
<evidence type="ECO:0000313" key="1">
    <source>
        <dbReference type="EMBL" id="EEA08073.1"/>
    </source>
</evidence>
<accession>B6AIN2</accession>
<organism evidence="1 2">
    <name type="scientific">Cryptosporidium muris (strain RN66)</name>
    <dbReference type="NCBI Taxonomy" id="441375"/>
    <lineage>
        <taxon>Eukaryota</taxon>
        <taxon>Sar</taxon>
        <taxon>Alveolata</taxon>
        <taxon>Apicomplexa</taxon>
        <taxon>Conoidasida</taxon>
        <taxon>Coccidia</taxon>
        <taxon>Eucoccidiorida</taxon>
        <taxon>Eimeriorina</taxon>
        <taxon>Cryptosporidiidae</taxon>
        <taxon>Cryptosporidium</taxon>
    </lineage>
</organism>
<dbReference type="AlphaFoldDB" id="B6AIN2"/>
<dbReference type="VEuPathDB" id="CryptoDB:CMU_032140"/>
<gene>
    <name evidence="1" type="ORF">CMU_032140</name>
</gene>
<reference evidence="1" key="1">
    <citation type="submission" date="2008-06" db="EMBL/GenBank/DDBJ databases">
        <authorList>
            <person name="Lorenzi H."/>
            <person name="Inman J."/>
            <person name="Miller J."/>
            <person name="Schobel S."/>
            <person name="Amedeo P."/>
            <person name="Caler E.V."/>
            <person name="da Silva J."/>
        </authorList>
    </citation>
    <scope>NUCLEOTIDE SEQUENCE [LARGE SCALE GENOMIC DNA]</scope>
    <source>
        <strain evidence="1">RN66</strain>
    </source>
</reference>
<dbReference type="OrthoDB" id="343477at2759"/>
<dbReference type="RefSeq" id="XP_002142422.1">
    <property type="nucleotide sequence ID" value="XM_002142386.1"/>
</dbReference>
<sequence>MSLESPYSVNLSDIIQYDNNYGDKLTRLLSYNASGPPMLSVKGVLNLGGSPSDFNNKVRNLILGKETGINNTDKITALDEVEISVNSPDKLHVENCIIDANEIFDNATTNKTDNLNISFLGLSKIEKDNFASTSYSDQANKQDDMILKWKQRLYETMGILDIGMVNSLILSNSQINEPIKFSVSKEEEMQKLHDAVNNCRISLNILPNDHITIDDDLSLSLSMLNIDTEKIMEDSRIEILKDSQHLSSNEDKGNTIETTQTNIQPITFDQFYKTASPQMNFTANDVLKFQRSSTSINLSTAQFLTDHPSSHNPRNFNLQHYSCPTKTVTTLRLLAAIRHTRGQVKTLQQQYKKQSYRLFDVQLVSD</sequence>
<evidence type="ECO:0000313" key="2">
    <source>
        <dbReference type="Proteomes" id="UP000001460"/>
    </source>
</evidence>
<protein>
    <submittedName>
        <fullName evidence="1">Uncharacterized protein</fullName>
    </submittedName>
</protein>
<dbReference type="EMBL" id="DS989736">
    <property type="protein sequence ID" value="EEA08073.1"/>
    <property type="molecule type" value="Genomic_DNA"/>
</dbReference>
<name>B6AIN2_CRYMR</name>
<proteinExistence type="predicted"/>
<keyword evidence="2" id="KW-1185">Reference proteome</keyword>
<dbReference type="Proteomes" id="UP000001460">
    <property type="component" value="Unassembled WGS sequence"/>
</dbReference>